<evidence type="ECO:0000256" key="7">
    <source>
        <dbReference type="SAM" id="Phobius"/>
    </source>
</evidence>
<dbReference type="GO" id="GO:0012505">
    <property type="term" value="C:endomembrane system"/>
    <property type="evidence" value="ECO:0007669"/>
    <property type="project" value="UniProtKB-SubCell"/>
</dbReference>
<evidence type="ECO:0000256" key="5">
    <source>
        <dbReference type="ARBA" id="ARBA00023136"/>
    </source>
</evidence>
<dbReference type="PRINTS" id="PR01437">
    <property type="entry name" value="NUOXDRDTASE4"/>
</dbReference>
<keyword evidence="5 7" id="KW-0472">Membrane</keyword>
<name>A0A842HI37_9BACT</name>
<feature type="transmembrane region" description="Helical" evidence="7">
    <location>
        <begin position="174"/>
        <end position="193"/>
    </location>
</feature>
<evidence type="ECO:0000256" key="3">
    <source>
        <dbReference type="ARBA" id="ARBA00022692"/>
    </source>
</evidence>
<proteinExistence type="inferred from homology"/>
<gene>
    <name evidence="9" type="ORF">H5P28_16310</name>
</gene>
<feature type="domain" description="NADH:quinone oxidoreductase/Mrp antiporter transmembrane" evidence="8">
    <location>
        <begin position="139"/>
        <end position="431"/>
    </location>
</feature>
<dbReference type="AlphaFoldDB" id="A0A842HI37"/>
<dbReference type="InterPro" id="IPR010227">
    <property type="entry name" value="NADH_Q_OxRdtase_chainM/4"/>
</dbReference>
<feature type="transmembrane region" description="Helical" evidence="7">
    <location>
        <begin position="289"/>
        <end position="307"/>
    </location>
</feature>
<feature type="transmembrane region" description="Helical" evidence="7">
    <location>
        <begin position="6"/>
        <end position="25"/>
    </location>
</feature>
<feature type="transmembrane region" description="Helical" evidence="7">
    <location>
        <begin position="82"/>
        <end position="106"/>
    </location>
</feature>
<sequence length="529" mass="56193">MTDFNSLLLILAIVIPLAAAVLMLFGQKLCPCVTKIIAGVGFLAPAAIALWLWGQYAGATQNAAGYAYLSQFDLGLKETLGISLYLGLNGISAPLFLLAGIVGLAAGWQAISSKAERLPQYLLLLLVMQGGLMGVFASIDIFFFYFFHELALIPTFIMIGIWGGAGRRSAAMEMTVYLTLGAMLSLLGLIYIYKASDWTGFDLIALRDYVAANSLPDVLQHNIFGLLLFGFGILVSLFPFHSWAPRGYAAAPTANAMLHAGVLKKFGLYGLVQIAVPLLPVGAIEWNPLLIWLALGNILFIGFVTIAQRDLKLMVGYSSVMHMGYIFLGVATLSVAGIGGAVILMFAHGLSVALMFLLSSAVYARTGTYDMRDMGGLGMKAPILAGFFVAASMASVGLPGFANFWGEFTIFMALWKEHAWAVAPAVAGIVISAVYGLRAAAAIFMGPPSAAFAKASEGKTIGDITRAERIPAIILFLGLVLVGLWPRAISNSIDEQLMSEPAYQPRVLSTVAPEAATAPAGHDNQESAS</sequence>
<feature type="transmembrane region" description="Helical" evidence="7">
    <location>
        <begin position="223"/>
        <end position="245"/>
    </location>
</feature>
<dbReference type="GO" id="GO:0042773">
    <property type="term" value="P:ATP synthesis coupled electron transport"/>
    <property type="evidence" value="ECO:0007669"/>
    <property type="project" value="InterPro"/>
</dbReference>
<evidence type="ECO:0000313" key="10">
    <source>
        <dbReference type="Proteomes" id="UP000546464"/>
    </source>
</evidence>
<keyword evidence="3 6" id="KW-0812">Transmembrane</keyword>
<evidence type="ECO:0000256" key="4">
    <source>
        <dbReference type="ARBA" id="ARBA00022989"/>
    </source>
</evidence>
<feature type="transmembrane region" description="Helical" evidence="7">
    <location>
        <begin position="383"/>
        <end position="406"/>
    </location>
</feature>
<evidence type="ECO:0000256" key="2">
    <source>
        <dbReference type="ARBA" id="ARBA00009025"/>
    </source>
</evidence>
<comment type="caution">
    <text evidence="9">The sequence shown here is derived from an EMBL/GenBank/DDBJ whole genome shotgun (WGS) entry which is preliminary data.</text>
</comment>
<dbReference type="PANTHER" id="PTHR43507">
    <property type="entry name" value="NADH-UBIQUINONE OXIDOREDUCTASE CHAIN 4"/>
    <property type="match status" value="1"/>
</dbReference>
<feature type="transmembrane region" description="Helical" evidence="7">
    <location>
        <begin position="266"/>
        <end position="283"/>
    </location>
</feature>
<organism evidence="9 10">
    <name type="scientific">Ruficoccus amylovorans</name>
    <dbReference type="NCBI Taxonomy" id="1804625"/>
    <lineage>
        <taxon>Bacteria</taxon>
        <taxon>Pseudomonadati</taxon>
        <taxon>Verrucomicrobiota</taxon>
        <taxon>Opitutia</taxon>
        <taxon>Puniceicoccales</taxon>
        <taxon>Cerasicoccaceae</taxon>
        <taxon>Ruficoccus</taxon>
    </lineage>
</organism>
<feature type="transmembrane region" description="Helical" evidence="7">
    <location>
        <begin position="142"/>
        <end position="162"/>
    </location>
</feature>
<keyword evidence="4 7" id="KW-1133">Transmembrane helix</keyword>
<feature type="transmembrane region" description="Helical" evidence="7">
    <location>
        <begin position="314"/>
        <end position="336"/>
    </location>
</feature>
<dbReference type="EMBL" id="JACHVB010000052">
    <property type="protein sequence ID" value="MBC2595830.1"/>
    <property type="molecule type" value="Genomic_DNA"/>
</dbReference>
<dbReference type="Proteomes" id="UP000546464">
    <property type="component" value="Unassembled WGS sequence"/>
</dbReference>
<evidence type="ECO:0000256" key="6">
    <source>
        <dbReference type="RuleBase" id="RU000320"/>
    </source>
</evidence>
<dbReference type="InterPro" id="IPR001750">
    <property type="entry name" value="ND/Mrp_TM"/>
</dbReference>
<reference evidence="9 10" key="1">
    <citation type="submission" date="2020-07" db="EMBL/GenBank/DDBJ databases">
        <authorList>
            <person name="Feng X."/>
        </authorList>
    </citation>
    <scope>NUCLEOTIDE SEQUENCE [LARGE SCALE GENOMIC DNA]</scope>
    <source>
        <strain evidence="9 10">JCM31066</strain>
    </source>
</reference>
<feature type="transmembrane region" description="Helical" evidence="7">
    <location>
        <begin position="418"/>
        <end position="437"/>
    </location>
</feature>
<dbReference type="PANTHER" id="PTHR43507:SF4">
    <property type="entry name" value="PROTON-TRANSLOCATING NADH-QUINONE OXIDOREDUCTASE, CHAIN M"/>
    <property type="match status" value="1"/>
</dbReference>
<protein>
    <submittedName>
        <fullName evidence="9">NADH-quinone oxidoreductase subunit M</fullName>
    </submittedName>
</protein>
<dbReference type="GO" id="GO:0016020">
    <property type="term" value="C:membrane"/>
    <property type="evidence" value="ECO:0007669"/>
    <property type="project" value="UniProtKB-SubCell"/>
</dbReference>
<dbReference type="GO" id="GO:0008137">
    <property type="term" value="F:NADH dehydrogenase (ubiquinone) activity"/>
    <property type="evidence" value="ECO:0007669"/>
    <property type="project" value="InterPro"/>
</dbReference>
<dbReference type="Pfam" id="PF00361">
    <property type="entry name" value="Proton_antipo_M"/>
    <property type="match status" value="1"/>
</dbReference>
<evidence type="ECO:0000259" key="8">
    <source>
        <dbReference type="Pfam" id="PF00361"/>
    </source>
</evidence>
<dbReference type="GO" id="GO:0048039">
    <property type="term" value="F:ubiquinone binding"/>
    <property type="evidence" value="ECO:0007669"/>
    <property type="project" value="TreeGrafter"/>
</dbReference>
<dbReference type="GO" id="GO:0003954">
    <property type="term" value="F:NADH dehydrogenase activity"/>
    <property type="evidence" value="ECO:0007669"/>
    <property type="project" value="TreeGrafter"/>
</dbReference>
<feature type="transmembrane region" description="Helical" evidence="7">
    <location>
        <begin position="118"/>
        <end position="136"/>
    </location>
</feature>
<feature type="transmembrane region" description="Helical" evidence="7">
    <location>
        <begin position="32"/>
        <end position="53"/>
    </location>
</feature>
<evidence type="ECO:0000313" key="9">
    <source>
        <dbReference type="EMBL" id="MBC2595830.1"/>
    </source>
</evidence>
<dbReference type="GO" id="GO:0015990">
    <property type="term" value="P:electron transport coupled proton transport"/>
    <property type="evidence" value="ECO:0007669"/>
    <property type="project" value="TreeGrafter"/>
</dbReference>
<feature type="transmembrane region" description="Helical" evidence="7">
    <location>
        <begin position="342"/>
        <end position="363"/>
    </location>
</feature>
<dbReference type="RefSeq" id="WP_185676759.1">
    <property type="nucleotide sequence ID" value="NZ_JACHVB010000052.1"/>
</dbReference>
<accession>A0A842HI37</accession>
<comment type="similarity">
    <text evidence="2">Belongs to the complex I subunit 4 family.</text>
</comment>
<comment type="subcellular location">
    <subcellularLocation>
        <location evidence="1">Endomembrane system</location>
        <topology evidence="1">Multi-pass membrane protein</topology>
    </subcellularLocation>
    <subcellularLocation>
        <location evidence="6">Membrane</location>
        <topology evidence="6">Multi-pass membrane protein</topology>
    </subcellularLocation>
</comment>
<dbReference type="InterPro" id="IPR003918">
    <property type="entry name" value="NADH_UbQ_OxRdtase"/>
</dbReference>
<evidence type="ECO:0000256" key="1">
    <source>
        <dbReference type="ARBA" id="ARBA00004127"/>
    </source>
</evidence>
<dbReference type="NCBIfam" id="TIGR01972">
    <property type="entry name" value="NDH_I_M"/>
    <property type="match status" value="1"/>
</dbReference>
<keyword evidence="10" id="KW-1185">Reference proteome</keyword>
<feature type="transmembrane region" description="Helical" evidence="7">
    <location>
        <begin position="470"/>
        <end position="489"/>
    </location>
</feature>